<evidence type="ECO:0000259" key="4">
    <source>
        <dbReference type="Pfam" id="PF02812"/>
    </source>
</evidence>
<dbReference type="Gene3D" id="1.10.287.140">
    <property type="match status" value="1"/>
</dbReference>
<comment type="caution">
    <text evidence="5">The sequence shown here is derived from an EMBL/GenBank/DDBJ whole genome shotgun (WGS) entry which is preliminary data.</text>
</comment>
<feature type="non-terminal residue" evidence="5">
    <location>
        <position position="202"/>
    </location>
</feature>
<dbReference type="SUPFAM" id="SSF53223">
    <property type="entry name" value="Aminoacid dehydrogenase-like, N-terminal domain"/>
    <property type="match status" value="1"/>
</dbReference>
<sequence length="202" mass="22871">MRVQLKFAGECYFRLKHVFRGSRAEETNFLQRGSHTNSQQPNNSRDVTGAVRPRDHLWAKAGKRTLTNKQTTSGSPDDDENMKLTHVIDHFFDRASALLEQKLLDNFVQNKVTNMTVEEKINRIRGILSVIKPCSHVLTISFPLKRDDGTVDVIQACRAQHKQHRTPSKGGIRFSENVDYDDVAALAALMTYKCAMVNVPFG</sequence>
<evidence type="ECO:0000313" key="5">
    <source>
        <dbReference type="EMBL" id="CAL1540591.1"/>
    </source>
</evidence>
<dbReference type="InterPro" id="IPR006097">
    <property type="entry name" value="Glu/Leu/Phe/Val/Trp_DH_dimer"/>
</dbReference>
<feature type="region of interest" description="Disordered" evidence="3">
    <location>
        <begin position="31"/>
        <end position="53"/>
    </location>
</feature>
<feature type="domain" description="Glutamate/phenylalanine/leucine/valine/L-tryptophan dehydrogenase dimerisation" evidence="4">
    <location>
        <begin position="136"/>
        <end position="202"/>
    </location>
</feature>
<dbReference type="PANTHER" id="PTHR11606">
    <property type="entry name" value="GLUTAMATE DEHYDROGENASE"/>
    <property type="match status" value="1"/>
</dbReference>
<evidence type="ECO:0000256" key="2">
    <source>
        <dbReference type="ARBA" id="ARBA00023002"/>
    </source>
</evidence>
<keyword evidence="2" id="KW-0560">Oxidoreductase</keyword>
<accession>A0AAV2I3G7</accession>
<evidence type="ECO:0000313" key="6">
    <source>
        <dbReference type="Proteomes" id="UP001497497"/>
    </source>
</evidence>
<name>A0AAV2I3G7_LYMST</name>
<evidence type="ECO:0000256" key="1">
    <source>
        <dbReference type="ARBA" id="ARBA00006382"/>
    </source>
</evidence>
<comment type="similarity">
    <text evidence="1">Belongs to the Glu/Leu/Phe/Val dehydrogenases family.</text>
</comment>
<dbReference type="Pfam" id="PF02812">
    <property type="entry name" value="ELFV_dehydrog_N"/>
    <property type="match status" value="1"/>
</dbReference>
<dbReference type="PANTHER" id="PTHR11606:SF13">
    <property type="entry name" value="GLUTAMATE DEHYDROGENASE 1, MITOCHONDRIAL"/>
    <property type="match status" value="1"/>
</dbReference>
<dbReference type="GO" id="GO:0006538">
    <property type="term" value="P:L-glutamate catabolic process"/>
    <property type="evidence" value="ECO:0007669"/>
    <property type="project" value="TreeGrafter"/>
</dbReference>
<evidence type="ECO:0000256" key="3">
    <source>
        <dbReference type="SAM" id="MobiDB-lite"/>
    </source>
</evidence>
<dbReference type="GO" id="GO:0005739">
    <property type="term" value="C:mitochondrion"/>
    <property type="evidence" value="ECO:0007669"/>
    <property type="project" value="TreeGrafter"/>
</dbReference>
<keyword evidence="6" id="KW-1185">Reference proteome</keyword>
<organism evidence="5 6">
    <name type="scientific">Lymnaea stagnalis</name>
    <name type="common">Great pond snail</name>
    <name type="synonym">Helix stagnalis</name>
    <dbReference type="NCBI Taxonomy" id="6523"/>
    <lineage>
        <taxon>Eukaryota</taxon>
        <taxon>Metazoa</taxon>
        <taxon>Spiralia</taxon>
        <taxon>Lophotrochozoa</taxon>
        <taxon>Mollusca</taxon>
        <taxon>Gastropoda</taxon>
        <taxon>Heterobranchia</taxon>
        <taxon>Euthyneura</taxon>
        <taxon>Panpulmonata</taxon>
        <taxon>Hygrophila</taxon>
        <taxon>Lymnaeoidea</taxon>
        <taxon>Lymnaeidae</taxon>
        <taxon>Lymnaea</taxon>
    </lineage>
</organism>
<dbReference type="Gene3D" id="3.40.50.10860">
    <property type="entry name" value="Leucine Dehydrogenase, chain A, domain 1"/>
    <property type="match status" value="1"/>
</dbReference>
<dbReference type="GO" id="GO:0004352">
    <property type="term" value="F:glutamate dehydrogenase (NAD+) activity"/>
    <property type="evidence" value="ECO:0007669"/>
    <property type="project" value="TreeGrafter"/>
</dbReference>
<dbReference type="Proteomes" id="UP001497497">
    <property type="component" value="Unassembled WGS sequence"/>
</dbReference>
<reference evidence="5 6" key="1">
    <citation type="submission" date="2024-04" db="EMBL/GenBank/DDBJ databases">
        <authorList>
            <consortium name="Genoscope - CEA"/>
            <person name="William W."/>
        </authorList>
    </citation>
    <scope>NUCLEOTIDE SEQUENCE [LARGE SCALE GENOMIC DNA]</scope>
</reference>
<proteinExistence type="inferred from homology"/>
<gene>
    <name evidence="5" type="ORF">GSLYS_00014240001</name>
</gene>
<dbReference type="InterPro" id="IPR046346">
    <property type="entry name" value="Aminoacid_DH-like_N_sf"/>
</dbReference>
<feature type="compositionally biased region" description="Polar residues" evidence="3">
    <location>
        <begin position="31"/>
        <end position="46"/>
    </location>
</feature>
<dbReference type="AlphaFoldDB" id="A0AAV2I3G7"/>
<dbReference type="EMBL" id="CAXITT010000389">
    <property type="protein sequence ID" value="CAL1540591.1"/>
    <property type="molecule type" value="Genomic_DNA"/>
</dbReference>
<protein>
    <recommendedName>
        <fullName evidence="4">Glutamate/phenylalanine/leucine/valine/L-tryptophan dehydrogenase dimerisation domain-containing protein</fullName>
    </recommendedName>
</protein>